<comment type="similarity">
    <text evidence="1">Belongs to the disease resistance NB-LRR family.</text>
</comment>
<dbReference type="Pfam" id="PF23559">
    <property type="entry name" value="WHD_DRP"/>
    <property type="match status" value="1"/>
</dbReference>
<dbReference type="Pfam" id="PF18052">
    <property type="entry name" value="Rx_N"/>
    <property type="match status" value="1"/>
</dbReference>
<evidence type="ECO:0000256" key="3">
    <source>
        <dbReference type="ARBA" id="ARBA00022734"/>
    </source>
</evidence>
<dbReference type="Pfam" id="PF00931">
    <property type="entry name" value="NB-ARC"/>
    <property type="match status" value="1"/>
</dbReference>
<dbReference type="PRINTS" id="PR00364">
    <property type="entry name" value="DISEASERSIST"/>
</dbReference>
<dbReference type="GO" id="GO:0043531">
    <property type="term" value="F:ADP binding"/>
    <property type="evidence" value="ECO:0007669"/>
    <property type="project" value="InterPro"/>
</dbReference>
<proteinExistence type="inferred from homology"/>
<dbReference type="GO" id="GO:0030246">
    <property type="term" value="F:carbohydrate binding"/>
    <property type="evidence" value="ECO:0007669"/>
    <property type="project" value="UniProtKB-KW"/>
</dbReference>
<keyword evidence="5" id="KW-0547">Nucleotide-binding</keyword>
<dbReference type="InterPro" id="IPR038005">
    <property type="entry name" value="RX-like_CC"/>
</dbReference>
<keyword evidence="4" id="KW-0677">Repeat</keyword>
<dbReference type="InterPro" id="IPR044974">
    <property type="entry name" value="Disease_R_plants"/>
</dbReference>
<evidence type="ECO:0000313" key="9">
    <source>
        <dbReference type="EMBL" id="KAG2562002.1"/>
    </source>
</evidence>
<dbReference type="Pfam" id="PF01419">
    <property type="entry name" value="Jacalin"/>
    <property type="match status" value="1"/>
</dbReference>
<dbReference type="CDD" id="cd09612">
    <property type="entry name" value="Jacalin"/>
    <property type="match status" value="1"/>
</dbReference>
<evidence type="ECO:0000256" key="7">
    <source>
        <dbReference type="ARBA" id="ARBA00023054"/>
    </source>
</evidence>
<evidence type="ECO:0000256" key="4">
    <source>
        <dbReference type="ARBA" id="ARBA00022737"/>
    </source>
</evidence>
<comment type="caution">
    <text evidence="9">The sequence shown here is derived from an EMBL/GenBank/DDBJ whole genome shotgun (WGS) entry which is preliminary data.</text>
</comment>
<dbReference type="Gene3D" id="2.100.10.30">
    <property type="entry name" value="Jacalin-like lectin domain"/>
    <property type="match status" value="1"/>
</dbReference>
<dbReference type="SUPFAM" id="SSF51101">
    <property type="entry name" value="Mannose-binding lectins"/>
    <property type="match status" value="1"/>
</dbReference>
<dbReference type="EMBL" id="CM029051">
    <property type="protein sequence ID" value="KAG2562002.1"/>
    <property type="molecule type" value="Genomic_DNA"/>
</dbReference>
<dbReference type="GO" id="GO:0042742">
    <property type="term" value="P:defense response to bacterium"/>
    <property type="evidence" value="ECO:0007669"/>
    <property type="project" value="UniProtKB-ARBA"/>
</dbReference>
<protein>
    <recommendedName>
        <fullName evidence="8">Jacalin-type lectin domain-containing protein</fullName>
    </recommendedName>
</protein>
<dbReference type="CDD" id="cd14798">
    <property type="entry name" value="RX-CC_like"/>
    <property type="match status" value="1"/>
</dbReference>
<keyword evidence="10" id="KW-1185">Reference proteome</keyword>
<dbReference type="PANTHER" id="PTHR23155:SF1228">
    <property type="entry name" value="NB-ARC DOMAIN CONTAINING PROTEIN, EXPRESSED"/>
    <property type="match status" value="1"/>
</dbReference>
<dbReference type="PANTHER" id="PTHR23155">
    <property type="entry name" value="DISEASE RESISTANCE PROTEIN RP"/>
    <property type="match status" value="1"/>
</dbReference>
<dbReference type="SMART" id="SM00915">
    <property type="entry name" value="Jacalin"/>
    <property type="match status" value="1"/>
</dbReference>
<keyword evidence="7" id="KW-0175">Coiled coil</keyword>
<dbReference type="Gene3D" id="1.10.8.430">
    <property type="entry name" value="Helical domain of apoptotic protease-activating factors"/>
    <property type="match status" value="1"/>
</dbReference>
<dbReference type="PROSITE" id="PS51752">
    <property type="entry name" value="JACALIN_LECTIN"/>
    <property type="match status" value="1"/>
</dbReference>
<dbReference type="InterPro" id="IPR001229">
    <property type="entry name" value="Jacalin-like_lectin_dom"/>
</dbReference>
<dbReference type="InterPro" id="IPR055414">
    <property type="entry name" value="LRR_R13L4/SHOC2-like"/>
</dbReference>
<feature type="domain" description="Jacalin-type lectin" evidence="8">
    <location>
        <begin position="938"/>
        <end position="1080"/>
    </location>
</feature>
<gene>
    <name evidence="9" type="ORF">PVAP13_8KG146300</name>
</gene>
<dbReference type="InterPro" id="IPR033734">
    <property type="entry name" value="Jacalin-like_lectin_dom_plant"/>
</dbReference>
<dbReference type="InterPro" id="IPR036404">
    <property type="entry name" value="Jacalin-like_lectin_dom_sf"/>
</dbReference>
<accession>A0A8T0PP31</accession>
<dbReference type="InterPro" id="IPR036388">
    <property type="entry name" value="WH-like_DNA-bd_sf"/>
</dbReference>
<dbReference type="Gene3D" id="3.40.50.300">
    <property type="entry name" value="P-loop containing nucleotide triphosphate hydrolases"/>
    <property type="match status" value="1"/>
</dbReference>
<dbReference type="InterPro" id="IPR058922">
    <property type="entry name" value="WHD_DRP"/>
</dbReference>
<keyword evidence="6" id="KW-0611">Plant defense</keyword>
<dbReference type="AlphaFoldDB" id="A0A8T0PP31"/>
<evidence type="ECO:0000256" key="2">
    <source>
        <dbReference type="ARBA" id="ARBA00022614"/>
    </source>
</evidence>
<dbReference type="Gene3D" id="1.20.5.4130">
    <property type="match status" value="1"/>
</dbReference>
<dbReference type="OrthoDB" id="670184at2759"/>
<dbReference type="Proteomes" id="UP000823388">
    <property type="component" value="Chromosome 8K"/>
</dbReference>
<dbReference type="SUPFAM" id="SSF52540">
    <property type="entry name" value="P-loop containing nucleoside triphosphate hydrolases"/>
    <property type="match status" value="1"/>
</dbReference>
<name>A0A8T0PP31_PANVG</name>
<evidence type="ECO:0000256" key="5">
    <source>
        <dbReference type="ARBA" id="ARBA00022741"/>
    </source>
</evidence>
<dbReference type="GO" id="GO:0009626">
    <property type="term" value="P:plant-type hypersensitive response"/>
    <property type="evidence" value="ECO:0007669"/>
    <property type="project" value="UniProtKB-ARBA"/>
</dbReference>
<evidence type="ECO:0000259" key="8">
    <source>
        <dbReference type="PROSITE" id="PS51752"/>
    </source>
</evidence>
<dbReference type="SUPFAM" id="SSF52058">
    <property type="entry name" value="L domain-like"/>
    <property type="match status" value="1"/>
</dbReference>
<keyword evidence="2" id="KW-0433">Leucine-rich repeat</keyword>
<dbReference type="InterPro" id="IPR042197">
    <property type="entry name" value="Apaf_helical"/>
</dbReference>
<evidence type="ECO:0000256" key="6">
    <source>
        <dbReference type="ARBA" id="ARBA00022821"/>
    </source>
</evidence>
<dbReference type="InterPro" id="IPR002182">
    <property type="entry name" value="NB-ARC"/>
</dbReference>
<dbReference type="Pfam" id="PF23598">
    <property type="entry name" value="LRR_14"/>
    <property type="match status" value="1"/>
</dbReference>
<dbReference type="InterPro" id="IPR041118">
    <property type="entry name" value="Rx_N"/>
</dbReference>
<dbReference type="GO" id="GO:0002758">
    <property type="term" value="P:innate immune response-activating signaling pathway"/>
    <property type="evidence" value="ECO:0007669"/>
    <property type="project" value="UniProtKB-ARBA"/>
</dbReference>
<dbReference type="FunFam" id="1.10.10.10:FF:000322">
    <property type="entry name" value="Probable disease resistance protein At1g63360"/>
    <property type="match status" value="1"/>
</dbReference>
<organism evidence="9 10">
    <name type="scientific">Panicum virgatum</name>
    <name type="common">Blackwell switchgrass</name>
    <dbReference type="NCBI Taxonomy" id="38727"/>
    <lineage>
        <taxon>Eukaryota</taxon>
        <taxon>Viridiplantae</taxon>
        <taxon>Streptophyta</taxon>
        <taxon>Embryophyta</taxon>
        <taxon>Tracheophyta</taxon>
        <taxon>Spermatophyta</taxon>
        <taxon>Magnoliopsida</taxon>
        <taxon>Liliopsida</taxon>
        <taxon>Poales</taxon>
        <taxon>Poaceae</taxon>
        <taxon>PACMAD clade</taxon>
        <taxon>Panicoideae</taxon>
        <taxon>Panicodae</taxon>
        <taxon>Paniceae</taxon>
        <taxon>Panicinae</taxon>
        <taxon>Panicum</taxon>
        <taxon>Panicum sect. Hiantes</taxon>
    </lineage>
</organism>
<reference evidence="9" key="1">
    <citation type="submission" date="2020-05" db="EMBL/GenBank/DDBJ databases">
        <title>WGS assembly of Panicum virgatum.</title>
        <authorList>
            <person name="Lovell J.T."/>
            <person name="Jenkins J."/>
            <person name="Shu S."/>
            <person name="Juenger T.E."/>
            <person name="Schmutz J."/>
        </authorList>
    </citation>
    <scope>NUCLEOTIDE SEQUENCE</scope>
    <source>
        <strain evidence="9">AP13</strain>
    </source>
</reference>
<dbReference type="InterPro" id="IPR027417">
    <property type="entry name" value="P-loop_NTPase"/>
</dbReference>
<evidence type="ECO:0000256" key="1">
    <source>
        <dbReference type="ARBA" id="ARBA00008894"/>
    </source>
</evidence>
<evidence type="ECO:0000313" key="10">
    <source>
        <dbReference type="Proteomes" id="UP000823388"/>
    </source>
</evidence>
<dbReference type="InterPro" id="IPR032675">
    <property type="entry name" value="LRR_dom_sf"/>
</dbReference>
<dbReference type="Gene3D" id="3.80.10.10">
    <property type="entry name" value="Ribonuclease Inhibitor"/>
    <property type="match status" value="1"/>
</dbReference>
<dbReference type="Gene3D" id="1.10.10.10">
    <property type="entry name" value="Winged helix-like DNA-binding domain superfamily/Winged helix DNA-binding domain"/>
    <property type="match status" value="1"/>
</dbReference>
<sequence>MDITTGAMSSLLLKMAELLTDEYKLQTSLRGEIMFLKAELESMEAVLERVSEAPVTENQVNIWANEVRELSYDIEDSIDKFMVRIGTHPSATPQGFKGFISRSLRLLTAARTQHQIAMEIEDMKTLVKEVAERRNRYKVDSIVIPPSLAADIDPRLHGIYEESAKLIAISGPREELAELLVQEGTSKQLKVISVVGVGGLGKTTLANVMYQQLKGQFECNAFVPVSLKPDMKRILSSILRQVSEQSYMSIETWDVVELINRIRQVLENKRYFIVIDDIWDESAWNLIEDALIDNNCGSRVITTTRIAGVAATCCCFTGGTIYKLKPLSHIDSKKLFYKRIFGDKDSCHPELKEISEKILRKCYGVPLAIITIASLLANKPKTINQWDSVHNSIGCGTEKFPGMENMRQILSMSYYDLPSYLKPCLLYLSVFPEDHTILRDQLIRRWIAEGFICGNDVETSNNLGHHYFNELINRSMIQPEHIDARGMVGACRVHDMVLDLITSLSMKENFAITSHHHPHTHLPKRIRRFSLSSSDEENTRGEVALSLSHVRSLIVFPGATNLMPSLPSFHVLRVLDLEGCRDLQNHHISNVGSLFHLRYLGLRDTNITTLPKEIGNLNYLQTLDLKQTSISHLPSTVVQLKQLVRLYIEPSVILPDGMGNMVSLQFLSTVCVSRSANFAKELGSLLELRTLHISFIGTHESHKHCLVDSLCNLKKIQELHIDSTGMSTEIIVDLAWVPQYLKKFLGSMPRLPRWMNPMLSDLTTMIITLKMLRQEDIQNLGGLPFMQFLCLTVSTIYSAEEKIIVNPRGAKFQSLSEFHFHNDNMGLFFAQGAMPKLEILEVIFKVQERKATYGDFDLGLENLSSIKQVIIRISCTGSTIYEVDDADSAMSKAARLNLNHPKLEVIRYYEDERVEDKLQCNKKTLKDTAAADDDDEVVHRRGPWGGDGGSTHDITVAPHSLKSVKVCSAVVVDALGFSYLDRNGREHNTPLWGGVGGSIRKINLGPSEFLKEVSGTYGPFSDLPNVITSLTLVTNLCSYGPFGQPSGTPFHTRLDKTCSIVGFFGRSGAYLDAIGVYFRPYGS</sequence>
<keyword evidence="3" id="KW-0430">Lectin</keyword>